<feature type="region of interest" description="Disordered" evidence="1">
    <location>
        <begin position="1"/>
        <end position="91"/>
    </location>
</feature>
<proteinExistence type="predicted"/>
<gene>
    <name evidence="2" type="ORF">SOCE26_069090</name>
</gene>
<accession>A0A2L0F1G1</accession>
<dbReference type="Proteomes" id="UP000238348">
    <property type="component" value="Chromosome"/>
</dbReference>
<sequence>MGLFSFVSSRSSFGPDATGETPRRRGAFTPQPAGHHGPKLTSRTPVRRAAADRPTGNAHTRRIAAEVHPSPNLPGEIIDGRHRSAPSEGPLARDHVRVVERWEKPPVVTGYERPRVLERVLVRIAGADHARAEHLGAEDLRARRGASGSRRTCSCRRCRARARTSRRAPGARRGRRGSRRTSYLERRSRRSRPAAPTAGRRRARAYRPRRAGSPPSSSRAAGRTALPPRQTRRHSMARRHAVTACHVARATCNVPRASRPEEPAATAHVHSAVELLGSRCLLTGVPPAVAHPLASLRVDLGPLLTLRNVTGTARALSSSRHGRRRIHLVT</sequence>
<dbReference type="AlphaFoldDB" id="A0A2L0F1G1"/>
<feature type="compositionally biased region" description="Basic residues" evidence="1">
    <location>
        <begin position="199"/>
        <end position="210"/>
    </location>
</feature>
<protein>
    <submittedName>
        <fullName evidence="2">Uncharacterized protein</fullName>
    </submittedName>
</protein>
<feature type="compositionally biased region" description="Basic residues" evidence="1">
    <location>
        <begin position="153"/>
        <end position="179"/>
    </location>
</feature>
<feature type="compositionally biased region" description="Basic residues" evidence="1">
    <location>
        <begin position="230"/>
        <end position="241"/>
    </location>
</feature>
<reference evidence="2 3" key="1">
    <citation type="submission" date="2015-09" db="EMBL/GenBank/DDBJ databases">
        <title>Sorangium comparison.</title>
        <authorList>
            <person name="Zaburannyi N."/>
            <person name="Bunk B."/>
            <person name="Overmann J."/>
            <person name="Mueller R."/>
        </authorList>
    </citation>
    <scope>NUCLEOTIDE SEQUENCE [LARGE SCALE GENOMIC DNA]</scope>
    <source>
        <strain evidence="2 3">So ce26</strain>
    </source>
</reference>
<feature type="region of interest" description="Disordered" evidence="1">
    <location>
        <begin position="142"/>
        <end position="241"/>
    </location>
</feature>
<evidence type="ECO:0000313" key="3">
    <source>
        <dbReference type="Proteomes" id="UP000238348"/>
    </source>
</evidence>
<evidence type="ECO:0000313" key="2">
    <source>
        <dbReference type="EMBL" id="AUX45418.1"/>
    </source>
</evidence>
<evidence type="ECO:0000256" key="1">
    <source>
        <dbReference type="SAM" id="MobiDB-lite"/>
    </source>
</evidence>
<organism evidence="2 3">
    <name type="scientific">Sorangium cellulosum</name>
    <name type="common">Polyangium cellulosum</name>
    <dbReference type="NCBI Taxonomy" id="56"/>
    <lineage>
        <taxon>Bacteria</taxon>
        <taxon>Pseudomonadati</taxon>
        <taxon>Myxococcota</taxon>
        <taxon>Polyangia</taxon>
        <taxon>Polyangiales</taxon>
        <taxon>Polyangiaceae</taxon>
        <taxon>Sorangium</taxon>
    </lineage>
</organism>
<name>A0A2L0F1G1_SORCE</name>
<feature type="compositionally biased region" description="Low complexity" evidence="1">
    <location>
        <begin position="211"/>
        <end position="225"/>
    </location>
</feature>
<dbReference type="EMBL" id="CP012673">
    <property type="protein sequence ID" value="AUX45418.1"/>
    <property type="molecule type" value="Genomic_DNA"/>
</dbReference>
<feature type="compositionally biased region" description="Polar residues" evidence="1">
    <location>
        <begin position="1"/>
        <end position="12"/>
    </location>
</feature>